<dbReference type="GO" id="GO:0055052">
    <property type="term" value="C:ATP-binding cassette (ABC) transporter complex, substrate-binding subunit-containing"/>
    <property type="evidence" value="ECO:0007669"/>
    <property type="project" value="TreeGrafter"/>
</dbReference>
<feature type="chain" id="PRO_5038382139" evidence="4">
    <location>
        <begin position="23"/>
        <end position="448"/>
    </location>
</feature>
<organism evidence="5 6">
    <name type="scientific">Bifidobacterium dolichotidis</name>
    <dbReference type="NCBI Taxonomy" id="2306976"/>
    <lineage>
        <taxon>Bacteria</taxon>
        <taxon>Bacillati</taxon>
        <taxon>Actinomycetota</taxon>
        <taxon>Actinomycetes</taxon>
        <taxon>Bifidobacteriales</taxon>
        <taxon>Bifidobacteriaceae</taxon>
        <taxon>Bifidobacterium</taxon>
    </lineage>
</organism>
<comment type="caution">
    <text evidence="5">The sequence shown here is derived from an EMBL/GenBank/DDBJ whole genome shotgun (WGS) entry which is preliminary data.</text>
</comment>
<dbReference type="Pfam" id="PF01547">
    <property type="entry name" value="SBP_bac_1"/>
    <property type="match status" value="1"/>
</dbReference>
<comment type="similarity">
    <text evidence="1">Belongs to the bacterial solute-binding protein 1 family.</text>
</comment>
<dbReference type="GO" id="GO:1901982">
    <property type="term" value="F:maltose binding"/>
    <property type="evidence" value="ECO:0007669"/>
    <property type="project" value="TreeGrafter"/>
</dbReference>
<sequence length="448" mass="47955">MTRASHTTFRKSWCRIASIVSACVCSLTLLTGCSIGAPAQRAGSSANELTVWIMQDDLSQQTIDAINTKFTHTTGAKVNVQIQPWDGIATKLTTALATGNPPDVIDVGNTKIADFAANGGLLDLSSFTQTLANGNHWIPGLADSAQFDGNTYGVPAFGATRAVIVNKAMWQQAGITAMPRTFSELTEDLRTVQRQFGNSSSFCPFYLPGRNWFAGLQFVWGAGGNAAVRDGMHWQASMSSKASEQGLEQWKAFQNEFSSVASRAAETNNPDMAQIFAQGKTSAIMWNSATVSKILSISETLKPEDIATFPMPNVSGGVQPSVMAGSVWAIPAHSNHASLAMKWIESATNDEIQRKWIVNHDGWLPNSEELLHEFLNGKDLSPIQRGFFEAAEHSQAVPAVVGWSTLEGDGSLKNLFATVAEGKSSIAQAAASFDATANAVFSKNEGLA</sequence>
<name>A0A430FTN9_9BIFI</name>
<dbReference type="OrthoDB" id="2507686at2"/>
<evidence type="ECO:0000313" key="5">
    <source>
        <dbReference type="EMBL" id="RSX56187.1"/>
    </source>
</evidence>
<gene>
    <name evidence="5" type="ORF">D2E26_0750</name>
</gene>
<dbReference type="AlphaFoldDB" id="A0A430FTN9"/>
<evidence type="ECO:0000256" key="2">
    <source>
        <dbReference type="ARBA" id="ARBA00022448"/>
    </source>
</evidence>
<accession>A0A430FTN9</accession>
<evidence type="ECO:0000256" key="3">
    <source>
        <dbReference type="ARBA" id="ARBA00022729"/>
    </source>
</evidence>
<dbReference type="Proteomes" id="UP000287609">
    <property type="component" value="Unassembled WGS sequence"/>
</dbReference>
<reference evidence="5 6" key="1">
    <citation type="submission" date="2018-09" db="EMBL/GenBank/DDBJ databases">
        <title>Characterization of the phylogenetic diversity of five novel species belonging to the genus Bifidobacterium.</title>
        <authorList>
            <person name="Lugli G.A."/>
            <person name="Duranti S."/>
            <person name="Milani C."/>
        </authorList>
    </citation>
    <scope>NUCLEOTIDE SEQUENCE [LARGE SCALE GENOMIC DNA]</scope>
    <source>
        <strain evidence="5 6">2036B</strain>
    </source>
</reference>
<keyword evidence="3 4" id="KW-0732">Signal</keyword>
<feature type="signal peptide" evidence="4">
    <location>
        <begin position="1"/>
        <end position="22"/>
    </location>
</feature>
<keyword evidence="2" id="KW-0813">Transport</keyword>
<evidence type="ECO:0000313" key="6">
    <source>
        <dbReference type="Proteomes" id="UP000287609"/>
    </source>
</evidence>
<keyword evidence="6" id="KW-1185">Reference proteome</keyword>
<dbReference type="Gene3D" id="3.40.190.10">
    <property type="entry name" value="Periplasmic binding protein-like II"/>
    <property type="match status" value="2"/>
</dbReference>
<dbReference type="GO" id="GO:0015768">
    <property type="term" value="P:maltose transport"/>
    <property type="evidence" value="ECO:0007669"/>
    <property type="project" value="TreeGrafter"/>
</dbReference>
<dbReference type="PROSITE" id="PS51257">
    <property type="entry name" value="PROKAR_LIPOPROTEIN"/>
    <property type="match status" value="1"/>
</dbReference>
<dbReference type="PANTHER" id="PTHR30061">
    <property type="entry name" value="MALTOSE-BINDING PERIPLASMIC PROTEIN"/>
    <property type="match status" value="1"/>
</dbReference>
<protein>
    <submittedName>
        <fullName evidence="5">Sugar ABC transporter substrate-binding protein</fullName>
    </submittedName>
</protein>
<evidence type="ECO:0000256" key="1">
    <source>
        <dbReference type="ARBA" id="ARBA00008520"/>
    </source>
</evidence>
<dbReference type="GO" id="GO:0042956">
    <property type="term" value="P:maltodextrin transmembrane transport"/>
    <property type="evidence" value="ECO:0007669"/>
    <property type="project" value="TreeGrafter"/>
</dbReference>
<dbReference type="InterPro" id="IPR006059">
    <property type="entry name" value="SBP"/>
</dbReference>
<dbReference type="EMBL" id="QXGM01000001">
    <property type="protein sequence ID" value="RSX56187.1"/>
    <property type="molecule type" value="Genomic_DNA"/>
</dbReference>
<dbReference type="SUPFAM" id="SSF53850">
    <property type="entry name" value="Periplasmic binding protein-like II"/>
    <property type="match status" value="1"/>
</dbReference>
<evidence type="ECO:0000256" key="4">
    <source>
        <dbReference type="SAM" id="SignalP"/>
    </source>
</evidence>
<proteinExistence type="inferred from homology"/>
<dbReference type="PANTHER" id="PTHR30061:SF50">
    <property type="entry name" value="MALTOSE_MALTODEXTRIN-BINDING PERIPLASMIC PROTEIN"/>
    <property type="match status" value="1"/>
</dbReference>